<dbReference type="Proteomes" id="UP001523369">
    <property type="component" value="Unassembled WGS sequence"/>
</dbReference>
<accession>A0ABT1E2C0</accession>
<evidence type="ECO:0000313" key="4">
    <source>
        <dbReference type="Proteomes" id="UP001523369"/>
    </source>
</evidence>
<dbReference type="Gene3D" id="3.20.20.40">
    <property type="entry name" value="1, 4-beta cellobiohydrolase"/>
    <property type="match status" value="1"/>
</dbReference>
<evidence type="ECO:0000256" key="2">
    <source>
        <dbReference type="SAM" id="MobiDB-lite"/>
    </source>
</evidence>
<gene>
    <name evidence="3" type="ORF">M1L60_42545</name>
</gene>
<evidence type="ECO:0000313" key="3">
    <source>
        <dbReference type="EMBL" id="MCO8277277.1"/>
    </source>
</evidence>
<keyword evidence="1" id="KW-0326">Glycosidase</keyword>
<keyword evidence="1" id="KW-0136">Cellulose degradation</keyword>
<dbReference type="RefSeq" id="WP_253243296.1">
    <property type="nucleotide sequence ID" value="NZ_JAMYJR010000056.1"/>
</dbReference>
<evidence type="ECO:0000256" key="1">
    <source>
        <dbReference type="RuleBase" id="RU361186"/>
    </source>
</evidence>
<organism evidence="3 4">
    <name type="scientific">Paractinoplanes aksuensis</name>
    <dbReference type="NCBI Taxonomy" id="2939490"/>
    <lineage>
        <taxon>Bacteria</taxon>
        <taxon>Bacillati</taxon>
        <taxon>Actinomycetota</taxon>
        <taxon>Actinomycetes</taxon>
        <taxon>Micromonosporales</taxon>
        <taxon>Micromonosporaceae</taxon>
        <taxon>Paractinoplanes</taxon>
    </lineage>
</organism>
<reference evidence="3 4" key="1">
    <citation type="submission" date="2022-06" db="EMBL/GenBank/DDBJ databases">
        <title>New Species of the Genus Actinoplanes, ActinopZanes ferrugineus.</title>
        <authorList>
            <person name="Ding P."/>
        </authorList>
    </citation>
    <scope>NUCLEOTIDE SEQUENCE [LARGE SCALE GENOMIC DNA]</scope>
    <source>
        <strain evidence="3 4">TRM88003</strain>
    </source>
</reference>
<feature type="region of interest" description="Disordered" evidence="2">
    <location>
        <begin position="250"/>
        <end position="282"/>
    </location>
</feature>
<protein>
    <recommendedName>
        <fullName evidence="1">Glucanase</fullName>
        <ecNumber evidence="1">3.2.1.-</ecNumber>
    </recommendedName>
</protein>
<dbReference type="Pfam" id="PF01341">
    <property type="entry name" value="Glyco_hydro_6"/>
    <property type="match status" value="1"/>
</dbReference>
<dbReference type="InterPro" id="IPR016288">
    <property type="entry name" value="Beta_cellobiohydrolase"/>
</dbReference>
<dbReference type="EMBL" id="JAMYJR010000056">
    <property type="protein sequence ID" value="MCO8277277.1"/>
    <property type="molecule type" value="Genomic_DNA"/>
</dbReference>
<comment type="caution">
    <text evidence="3">The sequence shown here is derived from an EMBL/GenBank/DDBJ whole genome shotgun (WGS) entry which is preliminary data.</text>
</comment>
<keyword evidence="4" id="KW-1185">Reference proteome</keyword>
<dbReference type="PANTHER" id="PTHR34876">
    <property type="match status" value="1"/>
</dbReference>
<keyword evidence="1" id="KW-0119">Carbohydrate metabolism</keyword>
<dbReference type="SUPFAM" id="SSF51989">
    <property type="entry name" value="Glycosyl hydrolases family 6, cellulases"/>
    <property type="match status" value="1"/>
</dbReference>
<sequence>MAFLISPGHRVMAAGLTAALAAGWPSRVGHETYGPPPPPTELYVERTGAAVEQLMAYEKEGRTAQAALIRKIATRPVATWFADGDTARVGRVLVAARGFIPVLTLYFIPHRDCASHSAGGAATGPAYAAWIDAVTAALTGRRAIVILEPDAVAQSLQDCLTVGQRAERYRLLSRAITKLTANPGLTVYLDGGNPAWITDTATMAAALKKAGIARARGFALNVANFETTSSNIRYGTELSKRLGGAPFVIDTSRNGNGPARQSSGHRNWCNPPGRALGQPPTLKTGRPLVDAYLWVKRPGESDGACGRGAPPAGHWWPAYALGLASEN</sequence>
<proteinExistence type="inferred from homology"/>
<dbReference type="GO" id="GO:0016787">
    <property type="term" value="F:hydrolase activity"/>
    <property type="evidence" value="ECO:0007669"/>
    <property type="project" value="UniProtKB-KW"/>
</dbReference>
<keyword evidence="1 3" id="KW-0378">Hydrolase</keyword>
<comment type="similarity">
    <text evidence="1">Belongs to the glycosyl hydrolase family 6.</text>
</comment>
<feature type="compositionally biased region" description="Polar residues" evidence="2">
    <location>
        <begin position="251"/>
        <end position="265"/>
    </location>
</feature>
<dbReference type="PANTHER" id="PTHR34876:SF4">
    <property type="entry name" value="1,4-BETA-D-GLUCAN CELLOBIOHYDROLASE C-RELATED"/>
    <property type="match status" value="1"/>
</dbReference>
<dbReference type="PIRSF" id="PIRSF001100">
    <property type="entry name" value="Beta_cellobiohydrolase"/>
    <property type="match status" value="1"/>
</dbReference>
<dbReference type="EC" id="3.2.1.-" evidence="1"/>
<keyword evidence="1" id="KW-0624">Polysaccharide degradation</keyword>
<dbReference type="PRINTS" id="PR00733">
    <property type="entry name" value="GLHYDRLASE6"/>
</dbReference>
<dbReference type="InterPro" id="IPR036434">
    <property type="entry name" value="Beta_cellobiohydrolase_sf"/>
</dbReference>
<name>A0ABT1E2C0_9ACTN</name>